<feature type="signal peptide" evidence="1">
    <location>
        <begin position="1"/>
        <end position="17"/>
    </location>
</feature>
<name>A0AAE0E8I5_9ROSI</name>
<proteinExistence type="predicted"/>
<reference evidence="2" key="1">
    <citation type="journal article" date="2023" name="Plant J.">
        <title>Genome sequences and population genomics provide insights into the demographic history, inbreeding, and mutation load of two 'living fossil' tree species of Dipteronia.</title>
        <authorList>
            <person name="Feng Y."/>
            <person name="Comes H.P."/>
            <person name="Chen J."/>
            <person name="Zhu S."/>
            <person name="Lu R."/>
            <person name="Zhang X."/>
            <person name="Li P."/>
            <person name="Qiu J."/>
            <person name="Olsen K.M."/>
            <person name="Qiu Y."/>
        </authorList>
    </citation>
    <scope>NUCLEOTIDE SEQUENCE</scope>
    <source>
        <strain evidence="2">NBL</strain>
    </source>
</reference>
<evidence type="ECO:0000313" key="2">
    <source>
        <dbReference type="EMBL" id="KAK3219083.1"/>
    </source>
</evidence>
<protein>
    <submittedName>
        <fullName evidence="2">Uncharacterized protein</fullName>
    </submittedName>
</protein>
<keyword evidence="1" id="KW-0732">Signal</keyword>
<feature type="chain" id="PRO_5042288325" evidence="1">
    <location>
        <begin position="18"/>
        <end position="65"/>
    </location>
</feature>
<gene>
    <name evidence="2" type="ORF">Dsin_013053</name>
</gene>
<comment type="caution">
    <text evidence="2">The sequence shown here is derived from an EMBL/GenBank/DDBJ whole genome shotgun (WGS) entry which is preliminary data.</text>
</comment>
<evidence type="ECO:0000313" key="3">
    <source>
        <dbReference type="Proteomes" id="UP001281410"/>
    </source>
</evidence>
<dbReference type="Proteomes" id="UP001281410">
    <property type="component" value="Unassembled WGS sequence"/>
</dbReference>
<organism evidence="2 3">
    <name type="scientific">Dipteronia sinensis</name>
    <dbReference type="NCBI Taxonomy" id="43782"/>
    <lineage>
        <taxon>Eukaryota</taxon>
        <taxon>Viridiplantae</taxon>
        <taxon>Streptophyta</taxon>
        <taxon>Embryophyta</taxon>
        <taxon>Tracheophyta</taxon>
        <taxon>Spermatophyta</taxon>
        <taxon>Magnoliopsida</taxon>
        <taxon>eudicotyledons</taxon>
        <taxon>Gunneridae</taxon>
        <taxon>Pentapetalae</taxon>
        <taxon>rosids</taxon>
        <taxon>malvids</taxon>
        <taxon>Sapindales</taxon>
        <taxon>Sapindaceae</taxon>
        <taxon>Hippocastanoideae</taxon>
        <taxon>Acereae</taxon>
        <taxon>Dipteronia</taxon>
    </lineage>
</organism>
<dbReference type="AlphaFoldDB" id="A0AAE0E8I5"/>
<dbReference type="EMBL" id="JANJYJ010000004">
    <property type="protein sequence ID" value="KAK3219083.1"/>
    <property type="molecule type" value="Genomic_DNA"/>
</dbReference>
<keyword evidence="3" id="KW-1185">Reference proteome</keyword>
<sequence>MVLQGLALLWPVSFWISDLNVEQTVRAELEISEWLQVPDVLHEVRSGLPSEKAKELEKRKLNSKL</sequence>
<evidence type="ECO:0000256" key="1">
    <source>
        <dbReference type="SAM" id="SignalP"/>
    </source>
</evidence>
<accession>A0AAE0E8I5</accession>